<feature type="signal peptide" evidence="1">
    <location>
        <begin position="1"/>
        <end position="24"/>
    </location>
</feature>
<reference evidence="2" key="1">
    <citation type="submission" date="2020-08" db="EMBL/GenBank/DDBJ databases">
        <title>Pontibacter sp. SD6 16S ribosomal RNA gene Genome sequencing and assembly.</title>
        <authorList>
            <person name="Kang M."/>
        </authorList>
    </citation>
    <scope>NUCLEOTIDE SEQUENCE</scope>
    <source>
        <strain evidence="2">SD6</strain>
    </source>
</reference>
<keyword evidence="3" id="KW-1185">Reference proteome</keyword>
<dbReference type="AlphaFoldDB" id="A0A923SN64"/>
<feature type="chain" id="PRO_5038100973" description="Secreted protein" evidence="1">
    <location>
        <begin position="25"/>
        <end position="124"/>
    </location>
</feature>
<sequence length="124" mass="13271">MKNVLSAVLLYLGLSVLVISCSEAEPEPNCIAAEVIEADCGSGWYILKLEEKQSSDILPGGSYVGQLQGGYVTTDNLPQAYRQPGLKLRLALEINGEYSPLCVTVAIMYQAVKVKNVCVSSSAD</sequence>
<accession>A0A923SN64</accession>
<dbReference type="EMBL" id="JACRVF010000002">
    <property type="protein sequence ID" value="MBC5992875.1"/>
    <property type="molecule type" value="Genomic_DNA"/>
</dbReference>
<protein>
    <recommendedName>
        <fullName evidence="4">Secreted protein</fullName>
    </recommendedName>
</protein>
<evidence type="ECO:0000313" key="2">
    <source>
        <dbReference type="EMBL" id="MBC5992875.1"/>
    </source>
</evidence>
<organism evidence="2 3">
    <name type="scientific">Pontibacter cellulosilyticus</name>
    <dbReference type="NCBI Taxonomy" id="1720253"/>
    <lineage>
        <taxon>Bacteria</taxon>
        <taxon>Pseudomonadati</taxon>
        <taxon>Bacteroidota</taxon>
        <taxon>Cytophagia</taxon>
        <taxon>Cytophagales</taxon>
        <taxon>Hymenobacteraceae</taxon>
        <taxon>Pontibacter</taxon>
    </lineage>
</organism>
<evidence type="ECO:0000313" key="3">
    <source>
        <dbReference type="Proteomes" id="UP000603640"/>
    </source>
</evidence>
<evidence type="ECO:0000256" key="1">
    <source>
        <dbReference type="SAM" id="SignalP"/>
    </source>
</evidence>
<dbReference type="RefSeq" id="WP_187066903.1">
    <property type="nucleotide sequence ID" value="NZ_JACRVF010000002.1"/>
</dbReference>
<name>A0A923SN64_9BACT</name>
<proteinExistence type="predicted"/>
<dbReference type="Proteomes" id="UP000603640">
    <property type="component" value="Unassembled WGS sequence"/>
</dbReference>
<dbReference type="PROSITE" id="PS51257">
    <property type="entry name" value="PROKAR_LIPOPROTEIN"/>
    <property type="match status" value="1"/>
</dbReference>
<comment type="caution">
    <text evidence="2">The sequence shown here is derived from an EMBL/GenBank/DDBJ whole genome shotgun (WGS) entry which is preliminary data.</text>
</comment>
<keyword evidence="1" id="KW-0732">Signal</keyword>
<evidence type="ECO:0008006" key="4">
    <source>
        <dbReference type="Google" id="ProtNLM"/>
    </source>
</evidence>
<gene>
    <name evidence="2" type="ORF">H8S84_08520</name>
</gene>